<dbReference type="Gene3D" id="3.40.50.1820">
    <property type="entry name" value="alpha/beta hydrolase"/>
    <property type="match status" value="1"/>
</dbReference>
<accession>A0A368YW22</accession>
<feature type="chain" id="PRO_5016595243" evidence="2">
    <location>
        <begin position="25"/>
        <end position="316"/>
    </location>
</feature>
<dbReference type="GO" id="GO:0016787">
    <property type="term" value="F:hydrolase activity"/>
    <property type="evidence" value="ECO:0007669"/>
    <property type="project" value="InterPro"/>
</dbReference>
<keyword evidence="2" id="KW-0732">Signal</keyword>
<dbReference type="Pfam" id="PF02230">
    <property type="entry name" value="Abhydrolase_2"/>
    <property type="match status" value="1"/>
</dbReference>
<name>A0A368YW22_9HYPH</name>
<keyword evidence="5" id="KW-1185">Reference proteome</keyword>
<dbReference type="RefSeq" id="WP_114430360.1">
    <property type="nucleotide sequence ID" value="NZ_QPJM01000006.1"/>
</dbReference>
<dbReference type="SUPFAM" id="SSF53474">
    <property type="entry name" value="alpha/beta-Hydrolases"/>
    <property type="match status" value="1"/>
</dbReference>
<gene>
    <name evidence="4" type="ORF">C7476_106201</name>
</gene>
<feature type="region of interest" description="Disordered" evidence="1">
    <location>
        <begin position="46"/>
        <end position="68"/>
    </location>
</feature>
<reference evidence="4 5" key="1">
    <citation type="submission" date="2018-07" db="EMBL/GenBank/DDBJ databases">
        <title>Genomic Encyclopedia of Type Strains, Phase III (KMG-III): the genomes of soil and plant-associated and newly described type strains.</title>
        <authorList>
            <person name="Whitman W."/>
        </authorList>
    </citation>
    <scope>NUCLEOTIDE SEQUENCE [LARGE SCALE GENOMIC DNA]</scope>
    <source>
        <strain evidence="4 5">31-25a</strain>
    </source>
</reference>
<evidence type="ECO:0000259" key="3">
    <source>
        <dbReference type="Pfam" id="PF02230"/>
    </source>
</evidence>
<protein>
    <submittedName>
        <fullName evidence="4">Putative esterase</fullName>
    </submittedName>
</protein>
<dbReference type="InterPro" id="IPR029058">
    <property type="entry name" value="AB_hydrolase_fold"/>
</dbReference>
<feature type="domain" description="Phospholipase/carboxylesterase/thioesterase" evidence="3">
    <location>
        <begin position="113"/>
        <end position="303"/>
    </location>
</feature>
<evidence type="ECO:0000256" key="2">
    <source>
        <dbReference type="SAM" id="SignalP"/>
    </source>
</evidence>
<dbReference type="InterPro" id="IPR003140">
    <property type="entry name" value="PLipase/COase/thioEstase"/>
</dbReference>
<dbReference type="AlphaFoldDB" id="A0A368YW22"/>
<comment type="caution">
    <text evidence="4">The sequence shown here is derived from an EMBL/GenBank/DDBJ whole genome shotgun (WGS) entry which is preliminary data.</text>
</comment>
<organism evidence="4 5">
    <name type="scientific">Phyllobacterium bourgognense</name>
    <dbReference type="NCBI Taxonomy" id="314236"/>
    <lineage>
        <taxon>Bacteria</taxon>
        <taxon>Pseudomonadati</taxon>
        <taxon>Pseudomonadota</taxon>
        <taxon>Alphaproteobacteria</taxon>
        <taxon>Hyphomicrobiales</taxon>
        <taxon>Phyllobacteriaceae</taxon>
        <taxon>Phyllobacterium</taxon>
    </lineage>
</organism>
<dbReference type="Proteomes" id="UP000253324">
    <property type="component" value="Unassembled WGS sequence"/>
</dbReference>
<dbReference type="OrthoDB" id="9785698at2"/>
<sequence>MGKLYLYGLLAGLSMIVAAYPASARNTADCDKLQSGKAEVLLNTIDPQPDVDKNGTGDACPQKGQANSQTPVKVVPINLGATGSGTIVKKATKGDILPQSEGALHEDLTFKYRIYRPEVQSGDTMILLHGSGQDETSLVSFASKIAPNALLLAVRGRVVQDGSNRWYRRLTPISFDQQGIRSEAKAFAEFLKQVTREYKFDPNRTTFLGYSNGANLVNAVMMLYPDLVKQAVLLRSMPVLTGTIEANLANARVLTVSGASDQLYAPYAPALEDLLRSHGARVEARSIKSDHGLGKDDVKVVSEWLAGGATAELKKN</sequence>
<evidence type="ECO:0000256" key="1">
    <source>
        <dbReference type="SAM" id="MobiDB-lite"/>
    </source>
</evidence>
<evidence type="ECO:0000313" key="4">
    <source>
        <dbReference type="EMBL" id="RCW83167.1"/>
    </source>
</evidence>
<feature type="signal peptide" evidence="2">
    <location>
        <begin position="1"/>
        <end position="24"/>
    </location>
</feature>
<proteinExistence type="predicted"/>
<dbReference type="EMBL" id="QPJM01000006">
    <property type="protein sequence ID" value="RCW83167.1"/>
    <property type="molecule type" value="Genomic_DNA"/>
</dbReference>
<evidence type="ECO:0000313" key="5">
    <source>
        <dbReference type="Proteomes" id="UP000253324"/>
    </source>
</evidence>